<feature type="domain" description="Multidrug resistance protein MdtA-like alpha-helical hairpin" evidence="4">
    <location>
        <begin position="104"/>
        <end position="173"/>
    </location>
</feature>
<evidence type="ECO:0000256" key="3">
    <source>
        <dbReference type="SAM" id="SignalP"/>
    </source>
</evidence>
<dbReference type="RefSeq" id="WP_217670805.1">
    <property type="nucleotide sequence ID" value="NZ_JAHRID010000008.1"/>
</dbReference>
<comment type="caution">
    <text evidence="8">The sequence shown here is derived from an EMBL/GenBank/DDBJ whole genome shotgun (WGS) entry which is preliminary data.</text>
</comment>
<dbReference type="Pfam" id="PF25917">
    <property type="entry name" value="BSH_RND"/>
    <property type="match status" value="1"/>
</dbReference>
<dbReference type="InterPro" id="IPR006143">
    <property type="entry name" value="RND_pump_MFP"/>
</dbReference>
<feature type="chain" id="PRO_5046583305" evidence="3">
    <location>
        <begin position="31"/>
        <end position="381"/>
    </location>
</feature>
<feature type="domain" description="Multidrug resistance protein MdtA-like barrel-sandwich hybrid" evidence="5">
    <location>
        <begin position="64"/>
        <end position="205"/>
    </location>
</feature>
<protein>
    <submittedName>
        <fullName evidence="8">Efflux RND transporter periplasmic adaptor subunit</fullName>
    </submittedName>
</protein>
<keyword evidence="3" id="KW-0732">Signal</keyword>
<comment type="subcellular location">
    <subcellularLocation>
        <location evidence="1">Cell inner membrane</location>
        <topology evidence="1">Lipid-anchor</topology>
    </subcellularLocation>
</comment>
<evidence type="ECO:0000313" key="8">
    <source>
        <dbReference type="EMBL" id="MBV2130518.1"/>
    </source>
</evidence>
<organism evidence="8 9">
    <name type="scientific">Arsukibacterium indicum</name>
    <dbReference type="NCBI Taxonomy" id="2848612"/>
    <lineage>
        <taxon>Bacteria</taxon>
        <taxon>Pseudomonadati</taxon>
        <taxon>Pseudomonadota</taxon>
        <taxon>Gammaproteobacteria</taxon>
        <taxon>Chromatiales</taxon>
        <taxon>Chromatiaceae</taxon>
        <taxon>Arsukibacterium</taxon>
    </lineage>
</organism>
<dbReference type="NCBIfam" id="TIGR01730">
    <property type="entry name" value="RND_mfp"/>
    <property type="match status" value="1"/>
</dbReference>
<dbReference type="InterPro" id="IPR058627">
    <property type="entry name" value="MdtA-like_C"/>
</dbReference>
<evidence type="ECO:0000259" key="6">
    <source>
        <dbReference type="Pfam" id="PF25944"/>
    </source>
</evidence>
<dbReference type="PROSITE" id="PS51257">
    <property type="entry name" value="PROKAR_LIPOPROTEIN"/>
    <property type="match status" value="1"/>
</dbReference>
<dbReference type="Proteomes" id="UP000704611">
    <property type="component" value="Unassembled WGS sequence"/>
</dbReference>
<evidence type="ECO:0000256" key="1">
    <source>
        <dbReference type="ARBA" id="ARBA00004519"/>
    </source>
</evidence>
<accession>A0ABS6MNW5</accession>
<gene>
    <name evidence="8" type="ORF">KQY15_15595</name>
</gene>
<evidence type="ECO:0000259" key="7">
    <source>
        <dbReference type="Pfam" id="PF25967"/>
    </source>
</evidence>
<dbReference type="PANTHER" id="PTHR30158:SF3">
    <property type="entry name" value="MULTIDRUG EFFLUX PUMP SUBUNIT ACRA-RELATED"/>
    <property type="match status" value="1"/>
</dbReference>
<dbReference type="PANTHER" id="PTHR30158">
    <property type="entry name" value="ACRA/E-RELATED COMPONENT OF DRUG EFFLUX TRANSPORTER"/>
    <property type="match status" value="1"/>
</dbReference>
<comment type="similarity">
    <text evidence="2">Belongs to the membrane fusion protein (MFP) (TC 8.A.1) family.</text>
</comment>
<name>A0ABS6MNW5_9GAMM</name>
<evidence type="ECO:0000256" key="2">
    <source>
        <dbReference type="ARBA" id="ARBA00009477"/>
    </source>
</evidence>
<evidence type="ECO:0000259" key="4">
    <source>
        <dbReference type="Pfam" id="PF25876"/>
    </source>
</evidence>
<evidence type="ECO:0000313" key="9">
    <source>
        <dbReference type="Proteomes" id="UP000704611"/>
    </source>
</evidence>
<sequence>MQDIKPWSKPLMMLAGILLLAGCSEPPATASVNSPAPEVAVVTLAETTVQLTTELPGRTTDFLQAEIRPQVSGILQQRLFTEGEQVAEGQLLYKIDPAPYQAALSSAQAALSSAKAMQHNARLKAQRIKGLLGNKVISQQDADDAEAALMQADAAVASAEAALLTARINLDYTGITAPIAGRIGRSMVTVGALLTANQAEGLATIRQLDPIYVDLTQSGNELLKLKQQLRADPTSSETANMPVELLLDDGSRYSATGRLQFSEVNVDPGTGMVTLRAVFGNEQGDLLPGMFVRARLHHGSNNQAILVPQKAVSRTPKGEATVLLVNSANQVELRAVSLGKSYGPNWLVTDGLQAGDRVIVAGLQKVRPGATVTVVSAPDGE</sequence>
<dbReference type="InterPro" id="IPR058625">
    <property type="entry name" value="MdtA-like_BSH"/>
</dbReference>
<dbReference type="Pfam" id="PF25967">
    <property type="entry name" value="RND-MFP_C"/>
    <property type="match status" value="1"/>
</dbReference>
<feature type="signal peptide" evidence="3">
    <location>
        <begin position="1"/>
        <end position="30"/>
    </location>
</feature>
<feature type="domain" description="Multidrug resistance protein MdtA-like beta-barrel" evidence="6">
    <location>
        <begin position="210"/>
        <end position="299"/>
    </location>
</feature>
<keyword evidence="9" id="KW-1185">Reference proteome</keyword>
<dbReference type="InterPro" id="IPR058624">
    <property type="entry name" value="MdtA-like_HH"/>
</dbReference>
<dbReference type="EMBL" id="JAHRID010000008">
    <property type="protein sequence ID" value="MBV2130518.1"/>
    <property type="molecule type" value="Genomic_DNA"/>
</dbReference>
<dbReference type="InterPro" id="IPR058626">
    <property type="entry name" value="MdtA-like_b-barrel"/>
</dbReference>
<feature type="domain" description="Multidrug resistance protein MdtA-like C-terminal permuted SH3" evidence="7">
    <location>
        <begin position="303"/>
        <end position="365"/>
    </location>
</feature>
<reference evidence="8 9" key="1">
    <citation type="submission" date="2021-06" db="EMBL/GenBank/DDBJ databases">
        <title>Rheinheimera indica sp. nov., isolated from deep-sea sediment.</title>
        <authorList>
            <person name="Wang Z."/>
            <person name="Zhang X.-Y."/>
        </authorList>
    </citation>
    <scope>NUCLEOTIDE SEQUENCE [LARGE SCALE GENOMIC DNA]</scope>
    <source>
        <strain evidence="8 9">SM2107</strain>
    </source>
</reference>
<evidence type="ECO:0000259" key="5">
    <source>
        <dbReference type="Pfam" id="PF25917"/>
    </source>
</evidence>
<dbReference type="Pfam" id="PF25944">
    <property type="entry name" value="Beta-barrel_RND"/>
    <property type="match status" value="1"/>
</dbReference>
<dbReference type="Pfam" id="PF25876">
    <property type="entry name" value="HH_MFP_RND"/>
    <property type="match status" value="1"/>
</dbReference>
<proteinExistence type="inferred from homology"/>